<evidence type="ECO:0000313" key="3">
    <source>
        <dbReference type="Proteomes" id="UP000233551"/>
    </source>
</evidence>
<dbReference type="AlphaFoldDB" id="A0A2I0KQX3"/>
<organism evidence="2 3">
    <name type="scientific">Punica granatum</name>
    <name type="common">Pomegranate</name>
    <dbReference type="NCBI Taxonomy" id="22663"/>
    <lineage>
        <taxon>Eukaryota</taxon>
        <taxon>Viridiplantae</taxon>
        <taxon>Streptophyta</taxon>
        <taxon>Embryophyta</taxon>
        <taxon>Tracheophyta</taxon>
        <taxon>Spermatophyta</taxon>
        <taxon>Magnoliopsida</taxon>
        <taxon>eudicotyledons</taxon>
        <taxon>Gunneridae</taxon>
        <taxon>Pentapetalae</taxon>
        <taxon>rosids</taxon>
        <taxon>malvids</taxon>
        <taxon>Myrtales</taxon>
        <taxon>Lythraceae</taxon>
        <taxon>Punica</taxon>
    </lineage>
</organism>
<accession>A0A2I0KQX3</accession>
<name>A0A2I0KQX3_PUNGR</name>
<proteinExistence type="predicted"/>
<keyword evidence="3" id="KW-1185">Reference proteome</keyword>
<protein>
    <submittedName>
        <fullName evidence="2">Uncharacterized protein</fullName>
    </submittedName>
</protein>
<comment type="caution">
    <text evidence="2">The sequence shown here is derived from an EMBL/GenBank/DDBJ whole genome shotgun (WGS) entry which is preliminary data.</text>
</comment>
<sequence>MGTPKADGMGRANETLARTGCPFPSIDRGVSDPLMPWISTNREKTTMPLVGKTNRSISERKKPPWTRVVQRDSRPYLLKSGLSGKRRPPLASEEPRELTGPSLGTRPWVPMVRPWLRRLSCLDPSRFPSRHIHSCDI</sequence>
<evidence type="ECO:0000313" key="2">
    <source>
        <dbReference type="EMBL" id="PKI70904.1"/>
    </source>
</evidence>
<feature type="region of interest" description="Disordered" evidence="1">
    <location>
        <begin position="1"/>
        <end position="106"/>
    </location>
</feature>
<dbReference type="Proteomes" id="UP000233551">
    <property type="component" value="Unassembled WGS sequence"/>
</dbReference>
<dbReference type="EMBL" id="PGOL01000415">
    <property type="protein sequence ID" value="PKI70904.1"/>
    <property type="molecule type" value="Genomic_DNA"/>
</dbReference>
<gene>
    <name evidence="2" type="ORF">CRG98_008699</name>
</gene>
<reference evidence="2 3" key="1">
    <citation type="submission" date="2017-11" db="EMBL/GenBank/DDBJ databases">
        <title>De-novo sequencing of pomegranate (Punica granatum L.) genome.</title>
        <authorList>
            <person name="Akparov Z."/>
            <person name="Amiraslanov A."/>
            <person name="Hajiyeva S."/>
            <person name="Abbasov M."/>
            <person name="Kaur K."/>
            <person name="Hamwieh A."/>
            <person name="Solovyev V."/>
            <person name="Salamov A."/>
            <person name="Braich B."/>
            <person name="Kosarev P."/>
            <person name="Mahmoud A."/>
            <person name="Hajiyev E."/>
            <person name="Babayeva S."/>
            <person name="Izzatullayeva V."/>
            <person name="Mammadov A."/>
            <person name="Mammadov A."/>
            <person name="Sharifova S."/>
            <person name="Ojaghi J."/>
            <person name="Eynullazada K."/>
            <person name="Bayramov B."/>
            <person name="Abdulazimova A."/>
            <person name="Shahmuradov I."/>
        </authorList>
    </citation>
    <scope>NUCLEOTIDE SEQUENCE [LARGE SCALE GENOMIC DNA]</scope>
    <source>
        <strain evidence="3">cv. AG2017</strain>
        <tissue evidence="2">Leaf</tissue>
    </source>
</reference>
<evidence type="ECO:0000256" key="1">
    <source>
        <dbReference type="SAM" id="MobiDB-lite"/>
    </source>
</evidence>